<evidence type="ECO:0000259" key="11">
    <source>
        <dbReference type="PROSITE" id="PS50879"/>
    </source>
</evidence>
<dbReference type="InterPro" id="IPR050092">
    <property type="entry name" value="RNase_H"/>
</dbReference>
<dbReference type="EC" id="3.1.26.4" evidence="5"/>
<evidence type="ECO:0000256" key="1">
    <source>
        <dbReference type="ARBA" id="ARBA00000077"/>
    </source>
</evidence>
<proteinExistence type="inferred from homology"/>
<reference evidence="12" key="1">
    <citation type="journal article" date="2020" name="Nature">
        <title>Giant virus diversity and host interactions through global metagenomics.</title>
        <authorList>
            <person name="Schulz F."/>
            <person name="Roux S."/>
            <person name="Paez-Espino D."/>
            <person name="Jungbluth S."/>
            <person name="Walsh D.A."/>
            <person name="Denef V.J."/>
            <person name="McMahon K.D."/>
            <person name="Konstantinidis K.T."/>
            <person name="Eloe-Fadrosh E.A."/>
            <person name="Kyrpides N.C."/>
            <person name="Woyke T."/>
        </authorList>
    </citation>
    <scope>NUCLEOTIDE SEQUENCE</scope>
    <source>
        <strain evidence="12">GVMAG-S-1038524-41</strain>
    </source>
</reference>
<evidence type="ECO:0000256" key="8">
    <source>
        <dbReference type="ARBA" id="ARBA00022759"/>
    </source>
</evidence>
<dbReference type="InterPro" id="IPR036397">
    <property type="entry name" value="RNaseH_sf"/>
</dbReference>
<protein>
    <recommendedName>
        <fullName evidence="5">ribonuclease H</fullName>
        <ecNumber evidence="5">3.1.26.4</ecNumber>
    </recommendedName>
</protein>
<dbReference type="AlphaFoldDB" id="A0A6C0JSJ1"/>
<dbReference type="InterPro" id="IPR022892">
    <property type="entry name" value="RNaseHI"/>
</dbReference>
<dbReference type="InterPro" id="IPR012337">
    <property type="entry name" value="RNaseH-like_sf"/>
</dbReference>
<keyword evidence="6" id="KW-0540">Nuclease</keyword>
<dbReference type="CDD" id="cd09278">
    <property type="entry name" value="RNase_HI_prokaryote_like"/>
    <property type="match status" value="1"/>
</dbReference>
<dbReference type="PROSITE" id="PS50879">
    <property type="entry name" value="RNASE_H_1"/>
    <property type="match status" value="1"/>
</dbReference>
<dbReference type="GO" id="GO:0043137">
    <property type="term" value="P:DNA replication, removal of RNA primer"/>
    <property type="evidence" value="ECO:0007669"/>
    <property type="project" value="TreeGrafter"/>
</dbReference>
<keyword evidence="9" id="KW-0378">Hydrolase</keyword>
<evidence type="ECO:0000256" key="6">
    <source>
        <dbReference type="ARBA" id="ARBA00022722"/>
    </source>
</evidence>
<evidence type="ECO:0000256" key="2">
    <source>
        <dbReference type="ARBA" id="ARBA00001946"/>
    </source>
</evidence>
<organism evidence="12">
    <name type="scientific">viral metagenome</name>
    <dbReference type="NCBI Taxonomy" id="1070528"/>
    <lineage>
        <taxon>unclassified sequences</taxon>
        <taxon>metagenomes</taxon>
        <taxon>organismal metagenomes</taxon>
    </lineage>
</organism>
<evidence type="ECO:0000256" key="10">
    <source>
        <dbReference type="ARBA" id="ARBA00022842"/>
    </source>
</evidence>
<dbReference type="PANTHER" id="PTHR10642">
    <property type="entry name" value="RIBONUCLEASE H1"/>
    <property type="match status" value="1"/>
</dbReference>
<dbReference type="GO" id="GO:0046872">
    <property type="term" value="F:metal ion binding"/>
    <property type="evidence" value="ECO:0007669"/>
    <property type="project" value="UniProtKB-KW"/>
</dbReference>
<evidence type="ECO:0000256" key="3">
    <source>
        <dbReference type="ARBA" id="ARBA00005300"/>
    </source>
</evidence>
<comment type="catalytic activity">
    <reaction evidence="1">
        <text>Endonucleolytic cleavage to 5'-phosphomonoester.</text>
        <dbReference type="EC" id="3.1.26.4"/>
    </reaction>
</comment>
<accession>A0A6C0JSJ1</accession>
<dbReference type="PANTHER" id="PTHR10642:SF26">
    <property type="entry name" value="RIBONUCLEASE H1"/>
    <property type="match status" value="1"/>
</dbReference>
<sequence>MTQTIYTDGSSIPNPGPGGWAFCALTDSSDNSPYEWHVSGGEPHSTNNRMELTAVIEALNFFPNKKKFHIYSDSQYVIKCATGEYTRKKNTDLWKKYEISSHGKKIKWTWVKGHSNDKYNEIVDVLAKKETKTKK</sequence>
<evidence type="ECO:0000256" key="7">
    <source>
        <dbReference type="ARBA" id="ARBA00022723"/>
    </source>
</evidence>
<dbReference type="Gene3D" id="3.30.420.10">
    <property type="entry name" value="Ribonuclease H-like superfamily/Ribonuclease H"/>
    <property type="match status" value="1"/>
</dbReference>
<dbReference type="EMBL" id="MN740668">
    <property type="protein sequence ID" value="QHU06858.1"/>
    <property type="molecule type" value="Genomic_DNA"/>
</dbReference>
<keyword evidence="10" id="KW-0460">Magnesium</keyword>
<feature type="domain" description="RNase H type-1" evidence="11">
    <location>
        <begin position="1"/>
        <end position="132"/>
    </location>
</feature>
<dbReference type="Pfam" id="PF00075">
    <property type="entry name" value="RNase_H"/>
    <property type="match status" value="1"/>
</dbReference>
<comment type="cofactor">
    <cofactor evidence="2">
        <name>Mg(2+)</name>
        <dbReference type="ChEBI" id="CHEBI:18420"/>
    </cofactor>
</comment>
<name>A0A6C0JSJ1_9ZZZZ</name>
<evidence type="ECO:0000256" key="9">
    <source>
        <dbReference type="ARBA" id="ARBA00022801"/>
    </source>
</evidence>
<evidence type="ECO:0000256" key="5">
    <source>
        <dbReference type="ARBA" id="ARBA00012180"/>
    </source>
</evidence>
<dbReference type="GO" id="GO:0004523">
    <property type="term" value="F:RNA-DNA hybrid ribonuclease activity"/>
    <property type="evidence" value="ECO:0007669"/>
    <property type="project" value="UniProtKB-EC"/>
</dbReference>
<evidence type="ECO:0000256" key="4">
    <source>
        <dbReference type="ARBA" id="ARBA00011245"/>
    </source>
</evidence>
<comment type="subunit">
    <text evidence="4">Monomer.</text>
</comment>
<dbReference type="InterPro" id="IPR002156">
    <property type="entry name" value="RNaseH_domain"/>
</dbReference>
<comment type="similarity">
    <text evidence="3">Belongs to the RNase H family.</text>
</comment>
<keyword evidence="8" id="KW-0255">Endonuclease</keyword>
<dbReference type="GO" id="GO:0003676">
    <property type="term" value="F:nucleic acid binding"/>
    <property type="evidence" value="ECO:0007669"/>
    <property type="project" value="InterPro"/>
</dbReference>
<dbReference type="SUPFAM" id="SSF53098">
    <property type="entry name" value="Ribonuclease H-like"/>
    <property type="match status" value="1"/>
</dbReference>
<evidence type="ECO:0000313" key="12">
    <source>
        <dbReference type="EMBL" id="QHU06858.1"/>
    </source>
</evidence>
<keyword evidence="7" id="KW-0479">Metal-binding</keyword>